<feature type="region of interest" description="Disordered" evidence="1">
    <location>
        <begin position="1"/>
        <end position="26"/>
    </location>
</feature>
<dbReference type="GeneID" id="89973372"/>
<accession>A0AAV9NQ06</accession>
<dbReference type="AlphaFoldDB" id="A0AAV9NQ06"/>
<proteinExistence type="predicted"/>
<feature type="compositionally biased region" description="Basic and acidic residues" evidence="1">
    <location>
        <begin position="11"/>
        <end position="23"/>
    </location>
</feature>
<sequence>MRDSSASPSSMEDRMANDDKTTDDLSTEELVEGAVRALSLGIERGGLECDVLGAATPMVEPAREPLLPIDCLSASHLHGLVNSKNLTLLFIDDSSAEPWTVTENLPWNIAATFSSVWRDELGGLKERHFSDATISPEMKPSLVIRGGHFGTYQEIITWMLLSCRGYGIAPWPDPIVGRFTNAYLTRLCAHHIRCDYLVEAASNRMEQISNRQIHSEDCRALWMMTPADEEMKQFLVEHVATRLWKKRLRARAAYWTLRNELPDLDQAIRTALGVKTAAHQEWKEAGENDAKGRLNFNGSRRQYARDAHQVYEAQQQQHSETKASEEPKDNTIMLQAEVIRKAARGRPAYAKLDLACIGMTNAQFLSSE</sequence>
<organism evidence="2 3">
    <name type="scientific">Exophiala bonariae</name>
    <dbReference type="NCBI Taxonomy" id="1690606"/>
    <lineage>
        <taxon>Eukaryota</taxon>
        <taxon>Fungi</taxon>
        <taxon>Dikarya</taxon>
        <taxon>Ascomycota</taxon>
        <taxon>Pezizomycotina</taxon>
        <taxon>Eurotiomycetes</taxon>
        <taxon>Chaetothyriomycetidae</taxon>
        <taxon>Chaetothyriales</taxon>
        <taxon>Herpotrichiellaceae</taxon>
        <taxon>Exophiala</taxon>
    </lineage>
</organism>
<name>A0AAV9NQ06_9EURO</name>
<keyword evidence="3" id="KW-1185">Reference proteome</keyword>
<gene>
    <name evidence="2" type="ORF">LTR84_005194</name>
</gene>
<evidence type="ECO:0000313" key="2">
    <source>
        <dbReference type="EMBL" id="KAK5063118.1"/>
    </source>
</evidence>
<dbReference type="EMBL" id="JAVRRD010000002">
    <property type="protein sequence ID" value="KAK5063118.1"/>
    <property type="molecule type" value="Genomic_DNA"/>
</dbReference>
<evidence type="ECO:0000256" key="1">
    <source>
        <dbReference type="SAM" id="MobiDB-lite"/>
    </source>
</evidence>
<reference evidence="2 3" key="1">
    <citation type="submission" date="2023-08" db="EMBL/GenBank/DDBJ databases">
        <title>Black Yeasts Isolated from many extreme environments.</title>
        <authorList>
            <person name="Coleine C."/>
            <person name="Stajich J.E."/>
            <person name="Selbmann L."/>
        </authorList>
    </citation>
    <scope>NUCLEOTIDE SEQUENCE [LARGE SCALE GENOMIC DNA]</scope>
    <source>
        <strain evidence="2 3">CCFEE 5792</strain>
    </source>
</reference>
<protein>
    <submittedName>
        <fullName evidence="2">Uncharacterized protein</fullName>
    </submittedName>
</protein>
<comment type="caution">
    <text evidence="2">The sequence shown here is derived from an EMBL/GenBank/DDBJ whole genome shotgun (WGS) entry which is preliminary data.</text>
</comment>
<dbReference type="RefSeq" id="XP_064711390.1">
    <property type="nucleotide sequence ID" value="XM_064848766.1"/>
</dbReference>
<evidence type="ECO:0000313" key="3">
    <source>
        <dbReference type="Proteomes" id="UP001358417"/>
    </source>
</evidence>
<feature type="compositionally biased region" description="Polar residues" evidence="1">
    <location>
        <begin position="1"/>
        <end position="10"/>
    </location>
</feature>
<dbReference type="Proteomes" id="UP001358417">
    <property type="component" value="Unassembled WGS sequence"/>
</dbReference>